<evidence type="ECO:0000256" key="1">
    <source>
        <dbReference type="PROSITE-ProRule" id="PRU00023"/>
    </source>
</evidence>
<dbReference type="SMART" id="SM00248">
    <property type="entry name" value="ANK"/>
    <property type="match status" value="8"/>
</dbReference>
<evidence type="ECO:0000313" key="3">
    <source>
        <dbReference type="Proteomes" id="UP000683360"/>
    </source>
</evidence>
<dbReference type="PANTHER" id="PTHR24118:SF99">
    <property type="entry name" value="POTE ANKYRIN DOMAIN FAMILY MEMBER 3C-RELATED"/>
    <property type="match status" value="1"/>
</dbReference>
<dbReference type="Proteomes" id="UP000683360">
    <property type="component" value="Unassembled WGS sequence"/>
</dbReference>
<protein>
    <submittedName>
        <fullName evidence="2">Uncharacterized protein</fullName>
    </submittedName>
</protein>
<sequence>MIQNMDFSDEDLRLISKGVQKYITEGNSQDVISNLQNFTPEQMRYIVNHKINGKTSMIVACQIGNFEVVKFLVEECFVDLEQTGLTRINGVFVDATPVWIAAKCKQNEIMTYLTEKGANLNNPGSELPLIHVACQDGNTTLIEFLAANGADINLPDKDNKRCIQKSLNKPEVLRCLVSNGADVNVLFGKRSLLHSAIQQDLLEAVDILLNGDIDLHATDFDKTTALQLAAIGYKVEITELLMSKMDLTRSTTIETYELLGAAAMENKDIERACELWWNAISMQIDEPIEFPYNTDIIRSIIGGYPEPKSLKELQATASSYPSRLKVRALIVREKFLGPYHTDNVFKLILHGMEIASEKLYEKSFQILQCAYTRMVERHGLLIKVELYIITQIASVCSCIMLEYLEKRNGFIPVGQLFSLVMDVVDQLEEGTKLYKKDPEKFGGKSPVVYQDMMHALVDILYLTYRMDQVTDNRTFMNCLYRVICINPTGTNGNSILHLSLSRHPNMKLHTDRPKLGNWHYVLAEMLLQNGMNPNARNKDGETPLHIYLRHANNICQVNTDIVNLLRHHGAHIDICDEYGVSLFASAKLVGVKIDLVKDCSLMCLAAHTLIRHKIPYEEELPGFLIDFVRMHMCTRTKGII</sequence>
<dbReference type="PROSITE" id="PS50088">
    <property type="entry name" value="ANK_REPEAT"/>
    <property type="match status" value="2"/>
</dbReference>
<gene>
    <name evidence="2" type="ORF">MEDL_25742</name>
</gene>
<dbReference type="PANTHER" id="PTHR24118">
    <property type="entry name" value="POTE ANKYRIN DOMAIN"/>
    <property type="match status" value="1"/>
</dbReference>
<keyword evidence="1" id="KW-0040">ANK repeat</keyword>
<evidence type="ECO:0000313" key="2">
    <source>
        <dbReference type="EMBL" id="CAG2211760.1"/>
    </source>
</evidence>
<name>A0A8S3RYC3_MYTED</name>
<comment type="caution">
    <text evidence="2">The sequence shown here is derived from an EMBL/GenBank/DDBJ whole genome shotgun (WGS) entry which is preliminary data.</text>
</comment>
<feature type="repeat" description="ANK" evidence="1">
    <location>
        <begin position="539"/>
        <end position="577"/>
    </location>
</feature>
<dbReference type="SUPFAM" id="SSF48403">
    <property type="entry name" value="Ankyrin repeat"/>
    <property type="match status" value="1"/>
</dbReference>
<dbReference type="OrthoDB" id="6112733at2759"/>
<dbReference type="Pfam" id="PF00023">
    <property type="entry name" value="Ank"/>
    <property type="match status" value="1"/>
</dbReference>
<dbReference type="Pfam" id="PF12796">
    <property type="entry name" value="Ank_2"/>
    <property type="match status" value="2"/>
</dbReference>
<organism evidence="2 3">
    <name type="scientific">Mytilus edulis</name>
    <name type="common">Blue mussel</name>
    <dbReference type="NCBI Taxonomy" id="6550"/>
    <lineage>
        <taxon>Eukaryota</taxon>
        <taxon>Metazoa</taxon>
        <taxon>Spiralia</taxon>
        <taxon>Lophotrochozoa</taxon>
        <taxon>Mollusca</taxon>
        <taxon>Bivalvia</taxon>
        <taxon>Autobranchia</taxon>
        <taxon>Pteriomorphia</taxon>
        <taxon>Mytilida</taxon>
        <taxon>Mytiloidea</taxon>
        <taxon>Mytilidae</taxon>
        <taxon>Mytilinae</taxon>
        <taxon>Mytilus</taxon>
    </lineage>
</organism>
<dbReference type="AlphaFoldDB" id="A0A8S3RYC3"/>
<feature type="repeat" description="ANK" evidence="1">
    <location>
        <begin position="130"/>
        <end position="157"/>
    </location>
</feature>
<dbReference type="Gene3D" id="1.25.40.20">
    <property type="entry name" value="Ankyrin repeat-containing domain"/>
    <property type="match status" value="3"/>
</dbReference>
<dbReference type="InterPro" id="IPR002110">
    <property type="entry name" value="Ankyrin_rpt"/>
</dbReference>
<keyword evidence="3" id="KW-1185">Reference proteome</keyword>
<proteinExistence type="predicted"/>
<reference evidence="2" key="1">
    <citation type="submission" date="2021-03" db="EMBL/GenBank/DDBJ databases">
        <authorList>
            <person name="Bekaert M."/>
        </authorList>
    </citation>
    <scope>NUCLEOTIDE SEQUENCE</scope>
</reference>
<dbReference type="PROSITE" id="PS50297">
    <property type="entry name" value="ANK_REP_REGION"/>
    <property type="match status" value="1"/>
</dbReference>
<dbReference type="InterPro" id="IPR036770">
    <property type="entry name" value="Ankyrin_rpt-contain_sf"/>
</dbReference>
<dbReference type="EMBL" id="CAJPWZ010001274">
    <property type="protein sequence ID" value="CAG2211760.1"/>
    <property type="molecule type" value="Genomic_DNA"/>
</dbReference>
<accession>A0A8S3RYC3</accession>